<dbReference type="GO" id="GO:0034599">
    <property type="term" value="P:cellular response to oxidative stress"/>
    <property type="evidence" value="ECO:0007669"/>
    <property type="project" value="TreeGrafter"/>
</dbReference>
<feature type="active site" description="Cysteine sulfenic acid (-SOH) intermediate; for peroxidase activity" evidence="13">
    <location>
        <position position="59"/>
    </location>
</feature>
<dbReference type="InterPro" id="IPR000866">
    <property type="entry name" value="AhpC/TSA"/>
</dbReference>
<evidence type="ECO:0000256" key="12">
    <source>
        <dbReference type="ARBA" id="ARBA00049091"/>
    </source>
</evidence>
<evidence type="ECO:0000256" key="3">
    <source>
        <dbReference type="ARBA" id="ARBA00013017"/>
    </source>
</evidence>
<evidence type="ECO:0000256" key="6">
    <source>
        <dbReference type="ARBA" id="ARBA00023002"/>
    </source>
</evidence>
<evidence type="ECO:0000256" key="10">
    <source>
        <dbReference type="ARBA" id="ARBA00038489"/>
    </source>
</evidence>
<comment type="subunit">
    <text evidence="2">Monomer.</text>
</comment>
<dbReference type="EMBL" id="LAJX01000189">
    <property type="protein sequence ID" value="KJV05678.1"/>
    <property type="molecule type" value="Genomic_DNA"/>
</dbReference>
<evidence type="ECO:0000313" key="16">
    <source>
        <dbReference type="Proteomes" id="UP000033684"/>
    </source>
</evidence>
<evidence type="ECO:0000256" key="13">
    <source>
        <dbReference type="PIRSR" id="PIRSR000239-1"/>
    </source>
</evidence>
<comment type="similarity">
    <text evidence="10">Belongs to the peroxiredoxin family. BCP/PrxQ subfamily.</text>
</comment>
<dbReference type="CDD" id="cd03017">
    <property type="entry name" value="PRX_BCP"/>
    <property type="match status" value="1"/>
</dbReference>
<evidence type="ECO:0000256" key="9">
    <source>
        <dbReference type="ARBA" id="ARBA00032824"/>
    </source>
</evidence>
<reference evidence="15 16" key="2">
    <citation type="journal article" date="2016" name="Microb. Ecol.">
        <title>Genome Characteristics of a Novel Type I Methanotroph (Sn10-6) Isolated from a Flooded Indian Rice Field.</title>
        <authorList>
            <person name="Rahalkar M.C."/>
            <person name="Pandit P.S."/>
            <person name="Dhakephalkar P.K."/>
            <person name="Pore S."/>
            <person name="Arora P."/>
            <person name="Kapse N."/>
        </authorList>
    </citation>
    <scope>NUCLEOTIDE SEQUENCE [LARGE SCALE GENOMIC DNA]</scope>
    <source>
        <strain evidence="15 16">Sn10-6</strain>
    </source>
</reference>
<protein>
    <recommendedName>
        <fullName evidence="3">thioredoxin-dependent peroxiredoxin</fullName>
        <ecNumber evidence="3">1.11.1.24</ecNumber>
    </recommendedName>
    <alternativeName>
        <fullName evidence="9">Thioredoxin peroxidase</fullName>
    </alternativeName>
    <alternativeName>
        <fullName evidence="11">Thioredoxin-dependent peroxiredoxin Bcp</fullName>
    </alternativeName>
</protein>
<proteinExistence type="inferred from homology"/>
<dbReference type="InterPro" id="IPR024706">
    <property type="entry name" value="Peroxiredoxin_AhpC-typ"/>
</dbReference>
<dbReference type="PANTHER" id="PTHR42801:SF4">
    <property type="entry name" value="AHPC_TSA FAMILY PROTEIN"/>
    <property type="match status" value="1"/>
</dbReference>
<feature type="domain" description="Thioredoxin" evidence="14">
    <location>
        <begin position="16"/>
        <end position="151"/>
    </location>
</feature>
<evidence type="ECO:0000313" key="15">
    <source>
        <dbReference type="EMBL" id="KJV05678.1"/>
    </source>
</evidence>
<dbReference type="PIRSF" id="PIRSF000239">
    <property type="entry name" value="AHPC"/>
    <property type="match status" value="1"/>
</dbReference>
<dbReference type="InterPro" id="IPR050924">
    <property type="entry name" value="Peroxiredoxin_BCP/PrxQ"/>
</dbReference>
<dbReference type="EC" id="1.11.1.24" evidence="3"/>
<comment type="catalytic activity">
    <reaction evidence="12">
        <text>a hydroperoxide + [thioredoxin]-dithiol = an alcohol + [thioredoxin]-disulfide + H2O</text>
        <dbReference type="Rhea" id="RHEA:62620"/>
        <dbReference type="Rhea" id="RHEA-COMP:10698"/>
        <dbReference type="Rhea" id="RHEA-COMP:10700"/>
        <dbReference type="ChEBI" id="CHEBI:15377"/>
        <dbReference type="ChEBI" id="CHEBI:29950"/>
        <dbReference type="ChEBI" id="CHEBI:30879"/>
        <dbReference type="ChEBI" id="CHEBI:35924"/>
        <dbReference type="ChEBI" id="CHEBI:50058"/>
        <dbReference type="EC" id="1.11.1.24"/>
    </reaction>
</comment>
<evidence type="ECO:0000256" key="8">
    <source>
        <dbReference type="ARBA" id="ARBA00023284"/>
    </source>
</evidence>
<dbReference type="RefSeq" id="WP_045780048.1">
    <property type="nucleotide sequence ID" value="NZ_LAJX01000189.1"/>
</dbReference>
<evidence type="ECO:0000256" key="11">
    <source>
        <dbReference type="ARBA" id="ARBA00042639"/>
    </source>
</evidence>
<accession>A0A0F3IGL9</accession>
<keyword evidence="7" id="KW-1015">Disulfide bond</keyword>
<dbReference type="AlphaFoldDB" id="A0A0F3IGL9"/>
<dbReference type="OrthoDB" id="9812811at2"/>
<evidence type="ECO:0000256" key="2">
    <source>
        <dbReference type="ARBA" id="ARBA00011245"/>
    </source>
</evidence>
<keyword evidence="4" id="KW-0575">Peroxidase</keyword>
<gene>
    <name evidence="15" type="ORF">VZ94_16400</name>
</gene>
<dbReference type="InterPro" id="IPR013766">
    <property type="entry name" value="Thioredoxin_domain"/>
</dbReference>
<dbReference type="GO" id="GO:0045454">
    <property type="term" value="P:cell redox homeostasis"/>
    <property type="evidence" value="ECO:0007669"/>
    <property type="project" value="TreeGrafter"/>
</dbReference>
<dbReference type="Gene3D" id="3.40.30.10">
    <property type="entry name" value="Glutaredoxin"/>
    <property type="match status" value="1"/>
</dbReference>
<reference evidence="16" key="1">
    <citation type="submission" date="2015-03" db="EMBL/GenBank/DDBJ databases">
        <title>Draft genome sequence of a novel methanotroph (Sn10-6) isolated from flooded ricefield rhizosphere in India.</title>
        <authorList>
            <person name="Pandit P.S."/>
            <person name="Pore S.D."/>
            <person name="Arora P."/>
            <person name="Kapse N.G."/>
            <person name="Dhakephalkar P.K."/>
            <person name="Rahalkar M.C."/>
        </authorList>
    </citation>
    <scope>NUCLEOTIDE SEQUENCE [LARGE SCALE GENOMIC DNA]</scope>
    <source>
        <strain evidence="16">Sn10-6</strain>
    </source>
</reference>
<evidence type="ECO:0000256" key="7">
    <source>
        <dbReference type="ARBA" id="ARBA00023157"/>
    </source>
</evidence>
<comment type="caution">
    <text evidence="15">The sequence shown here is derived from an EMBL/GenBank/DDBJ whole genome shotgun (WGS) entry which is preliminary data.</text>
</comment>
<dbReference type="Proteomes" id="UP000033684">
    <property type="component" value="Unassembled WGS sequence"/>
</dbReference>
<name>A0A0F3IGL9_9GAMM</name>
<keyword evidence="16" id="KW-1185">Reference proteome</keyword>
<sequence>MNKLLNFLNVPKALALKVGDPAPLFELPTHQGELFNLATRQQQGWTVLFFYPKAGTPVCTQQACSFREHVSLLQAVNADVYGISTDSVQAITDFHRKHQLNYTLLADNDAKVAEAYGVKMPMLKIAKRWTFILDTDLIIRHIDNQVDANFD</sequence>
<dbReference type="PANTHER" id="PTHR42801">
    <property type="entry name" value="THIOREDOXIN-DEPENDENT PEROXIDE REDUCTASE"/>
    <property type="match status" value="1"/>
</dbReference>
<keyword evidence="6" id="KW-0560">Oxidoreductase</keyword>
<keyword evidence="5" id="KW-0049">Antioxidant</keyword>
<dbReference type="GO" id="GO:0005737">
    <property type="term" value="C:cytoplasm"/>
    <property type="evidence" value="ECO:0007669"/>
    <property type="project" value="TreeGrafter"/>
</dbReference>
<dbReference type="SUPFAM" id="SSF52833">
    <property type="entry name" value="Thioredoxin-like"/>
    <property type="match status" value="1"/>
</dbReference>
<dbReference type="InterPro" id="IPR036249">
    <property type="entry name" value="Thioredoxin-like_sf"/>
</dbReference>
<keyword evidence="8" id="KW-0676">Redox-active center</keyword>
<dbReference type="PROSITE" id="PS51352">
    <property type="entry name" value="THIOREDOXIN_2"/>
    <property type="match status" value="1"/>
</dbReference>
<organism evidence="15 16">
    <name type="scientific">Methylocucumis oryzae</name>
    <dbReference type="NCBI Taxonomy" id="1632867"/>
    <lineage>
        <taxon>Bacteria</taxon>
        <taxon>Pseudomonadati</taxon>
        <taxon>Pseudomonadota</taxon>
        <taxon>Gammaproteobacteria</taxon>
        <taxon>Methylococcales</taxon>
        <taxon>Methylococcaceae</taxon>
        <taxon>Methylocucumis</taxon>
    </lineage>
</organism>
<evidence type="ECO:0000256" key="1">
    <source>
        <dbReference type="ARBA" id="ARBA00003330"/>
    </source>
</evidence>
<evidence type="ECO:0000256" key="4">
    <source>
        <dbReference type="ARBA" id="ARBA00022559"/>
    </source>
</evidence>
<dbReference type="Pfam" id="PF00578">
    <property type="entry name" value="AhpC-TSA"/>
    <property type="match status" value="1"/>
</dbReference>
<comment type="function">
    <text evidence="1">Thiol-specific peroxidase that catalyzes the reduction of hydrogen peroxide and organic hydroperoxides to water and alcohols, respectively. Plays a role in cell protection against oxidative stress by detoxifying peroxides and as sensor of hydrogen peroxide-mediated signaling events.</text>
</comment>
<evidence type="ECO:0000256" key="5">
    <source>
        <dbReference type="ARBA" id="ARBA00022862"/>
    </source>
</evidence>
<dbReference type="GO" id="GO:0008379">
    <property type="term" value="F:thioredoxin peroxidase activity"/>
    <property type="evidence" value="ECO:0007669"/>
    <property type="project" value="TreeGrafter"/>
</dbReference>
<evidence type="ECO:0000259" key="14">
    <source>
        <dbReference type="PROSITE" id="PS51352"/>
    </source>
</evidence>